<reference evidence="2" key="1">
    <citation type="submission" date="2023-10" db="EMBL/GenBank/DDBJ databases">
        <authorList>
            <person name="Chen Y."/>
            <person name="Shah S."/>
            <person name="Dougan E. K."/>
            <person name="Thang M."/>
            <person name="Chan C."/>
        </authorList>
    </citation>
    <scope>NUCLEOTIDE SEQUENCE [LARGE SCALE GENOMIC DNA]</scope>
</reference>
<accession>A0ABN9TZN7</accession>
<protein>
    <submittedName>
        <fullName evidence="2">Uncharacterized protein</fullName>
    </submittedName>
</protein>
<dbReference type="EMBL" id="CAUYUJ010015275">
    <property type="protein sequence ID" value="CAK0851848.1"/>
    <property type="molecule type" value="Genomic_DNA"/>
</dbReference>
<dbReference type="Proteomes" id="UP001189429">
    <property type="component" value="Unassembled WGS sequence"/>
</dbReference>
<keyword evidence="3" id="KW-1185">Reference proteome</keyword>
<keyword evidence="1" id="KW-0472">Membrane</keyword>
<gene>
    <name evidence="2" type="ORF">PCOR1329_LOCUS43876</name>
</gene>
<comment type="caution">
    <text evidence="2">The sequence shown here is derived from an EMBL/GenBank/DDBJ whole genome shotgun (WGS) entry which is preliminary data.</text>
</comment>
<keyword evidence="1" id="KW-1133">Transmembrane helix</keyword>
<feature type="transmembrane region" description="Helical" evidence="1">
    <location>
        <begin position="12"/>
        <end position="29"/>
    </location>
</feature>
<evidence type="ECO:0000256" key="1">
    <source>
        <dbReference type="SAM" id="Phobius"/>
    </source>
</evidence>
<keyword evidence="1" id="KW-0812">Transmembrane</keyword>
<feature type="non-terminal residue" evidence="2">
    <location>
        <position position="1"/>
    </location>
</feature>
<sequence length="106" mass="12004">PVQKECDVRLSSSYLLVLHLVLTLAYGLLNLFNIYLIQCLLSPVLLLRLGGICRHKLVLLRYILRDLLNSNLHKGRCQYRDAVRLLRQSASAQMDEDLQGDVAEGA</sequence>
<evidence type="ECO:0000313" key="2">
    <source>
        <dbReference type="EMBL" id="CAK0851848.1"/>
    </source>
</evidence>
<evidence type="ECO:0000313" key="3">
    <source>
        <dbReference type="Proteomes" id="UP001189429"/>
    </source>
</evidence>
<proteinExistence type="predicted"/>
<name>A0ABN9TZN7_9DINO</name>
<organism evidence="2 3">
    <name type="scientific">Prorocentrum cordatum</name>
    <dbReference type="NCBI Taxonomy" id="2364126"/>
    <lineage>
        <taxon>Eukaryota</taxon>
        <taxon>Sar</taxon>
        <taxon>Alveolata</taxon>
        <taxon>Dinophyceae</taxon>
        <taxon>Prorocentrales</taxon>
        <taxon>Prorocentraceae</taxon>
        <taxon>Prorocentrum</taxon>
    </lineage>
</organism>
<feature type="non-terminal residue" evidence="2">
    <location>
        <position position="106"/>
    </location>
</feature>